<keyword evidence="3" id="KW-1185">Reference proteome</keyword>
<keyword evidence="1" id="KW-1133">Transmembrane helix</keyword>
<dbReference type="Proteomes" id="UP001469365">
    <property type="component" value="Unassembled WGS sequence"/>
</dbReference>
<sequence length="86" mass="9267">MKKTIIGGILTCTGTFISLAILIAAALYVPSITAWRGSKLWFAIFGTDSLGDQVVQSLFLGLPFTVGIVLFVLGLVVLAIEYFKKE</sequence>
<comment type="caution">
    <text evidence="2">The sequence shown here is derived from an EMBL/GenBank/DDBJ whole genome shotgun (WGS) entry which is preliminary data.</text>
</comment>
<gene>
    <name evidence="2" type="ORF">WMW72_21060</name>
</gene>
<feature type="transmembrane region" description="Helical" evidence="1">
    <location>
        <begin position="58"/>
        <end position="80"/>
    </location>
</feature>
<accession>A0ABU9DNF1</accession>
<keyword evidence="1" id="KW-0812">Transmembrane</keyword>
<organism evidence="2 3">
    <name type="scientific">Paenibacillus filicis</name>
    <dbReference type="NCBI Taxonomy" id="669464"/>
    <lineage>
        <taxon>Bacteria</taxon>
        <taxon>Bacillati</taxon>
        <taxon>Bacillota</taxon>
        <taxon>Bacilli</taxon>
        <taxon>Bacillales</taxon>
        <taxon>Paenibacillaceae</taxon>
        <taxon>Paenibacillus</taxon>
    </lineage>
</organism>
<dbReference type="RefSeq" id="WP_341417537.1">
    <property type="nucleotide sequence ID" value="NZ_JBBPCC010000014.1"/>
</dbReference>
<name>A0ABU9DNF1_9BACL</name>
<feature type="transmembrane region" description="Helical" evidence="1">
    <location>
        <begin position="7"/>
        <end position="29"/>
    </location>
</feature>
<evidence type="ECO:0000313" key="2">
    <source>
        <dbReference type="EMBL" id="MEK8130401.1"/>
    </source>
</evidence>
<reference evidence="2 3" key="1">
    <citation type="submission" date="2024-04" db="EMBL/GenBank/DDBJ databases">
        <title>draft genome sequnece of Paenibacillus filicis.</title>
        <authorList>
            <person name="Kim D.-U."/>
        </authorList>
    </citation>
    <scope>NUCLEOTIDE SEQUENCE [LARGE SCALE GENOMIC DNA]</scope>
    <source>
        <strain evidence="2 3">KACC14197</strain>
    </source>
</reference>
<dbReference type="EMBL" id="JBBPCC010000014">
    <property type="protein sequence ID" value="MEK8130401.1"/>
    <property type="molecule type" value="Genomic_DNA"/>
</dbReference>
<keyword evidence="1" id="KW-0472">Membrane</keyword>
<protein>
    <submittedName>
        <fullName evidence="2">Uncharacterized protein</fullName>
    </submittedName>
</protein>
<evidence type="ECO:0000256" key="1">
    <source>
        <dbReference type="SAM" id="Phobius"/>
    </source>
</evidence>
<evidence type="ECO:0000313" key="3">
    <source>
        <dbReference type="Proteomes" id="UP001469365"/>
    </source>
</evidence>
<proteinExistence type="predicted"/>